<protein>
    <submittedName>
        <fullName evidence="10">Ubiquitin-like domain-containing protein</fullName>
    </submittedName>
</protein>
<dbReference type="SUPFAM" id="SSF54236">
    <property type="entry name" value="Ubiquitin-like"/>
    <property type="match status" value="1"/>
</dbReference>
<dbReference type="InterPro" id="IPR000626">
    <property type="entry name" value="Ubiquitin-like_dom"/>
</dbReference>
<keyword evidence="4 7" id="KW-0472">Membrane</keyword>
<keyword evidence="3 7" id="KW-1133">Transmembrane helix</keyword>
<evidence type="ECO:0000313" key="10">
    <source>
        <dbReference type="WBParaSite" id="Pan_g3702.t1"/>
    </source>
</evidence>
<evidence type="ECO:0000256" key="1">
    <source>
        <dbReference type="ARBA" id="ARBA00004370"/>
    </source>
</evidence>
<accession>A0A7E4VVB0</accession>
<reference evidence="9" key="1">
    <citation type="journal article" date="2013" name="Genetics">
        <title>The draft genome and transcriptome of Panagrellus redivivus are shaped by the harsh demands of a free-living lifestyle.</title>
        <authorList>
            <person name="Srinivasan J."/>
            <person name="Dillman A.R."/>
            <person name="Macchietto M.G."/>
            <person name="Heikkinen L."/>
            <person name="Lakso M."/>
            <person name="Fracchia K.M."/>
            <person name="Antoshechkin I."/>
            <person name="Mortazavi A."/>
            <person name="Wong G."/>
            <person name="Sternberg P.W."/>
        </authorList>
    </citation>
    <scope>NUCLEOTIDE SEQUENCE [LARGE SCALE GENOMIC DNA]</scope>
    <source>
        <strain evidence="9">MT8872</strain>
    </source>
</reference>
<proteinExistence type="predicted"/>
<sequence length="382" mass="41708">MADGDSSSSAASTGVDLTVRCALQSFDDLTVHAAMDWTVKDLKTHLFNTVASKPEVKRQRLIYAGHCLQDHQTIRELLDKSREGIEPGQELGPQVIHLVCAPNEPPAMQNNGLRHRANAATANAGASSTATTVPTAGGNAQDYYAQWSLPTYSLPPNATAEQIAYYNYYIQYQQAMMSWYMYTYGSVASPNVFQIQYHTPGAQNFIPGYADVAAPGGNENLVPEAAPAPPVAQNNNIAPHRHDILGILYKSIRLGFFLMVLFMYSSIERFLVVFLIVCLLWYVHRRREQDNFRAAARRSMEQAARDFRNNHPAAQAAAGAGGAVANDNNNNEVPAEPAAPAAAAPPQVEVQTPWTLFWSTVSSFFLSLIPENPVPPVGMGAE</sequence>
<dbReference type="Gene3D" id="3.10.20.90">
    <property type="entry name" value="Phosphatidylinositol 3-kinase Catalytic Subunit, Chain A, domain 1"/>
    <property type="match status" value="1"/>
</dbReference>
<feature type="region of interest" description="Disordered" evidence="6">
    <location>
        <begin position="318"/>
        <end position="344"/>
    </location>
</feature>
<dbReference type="WBParaSite" id="Pan_g3702.t1">
    <property type="protein sequence ID" value="Pan_g3702.t1"/>
    <property type="gene ID" value="Pan_g3702"/>
</dbReference>
<evidence type="ECO:0000256" key="3">
    <source>
        <dbReference type="ARBA" id="ARBA00022989"/>
    </source>
</evidence>
<keyword evidence="2 7" id="KW-0812">Transmembrane</keyword>
<evidence type="ECO:0000256" key="2">
    <source>
        <dbReference type="ARBA" id="ARBA00022692"/>
    </source>
</evidence>
<evidence type="ECO:0000256" key="6">
    <source>
        <dbReference type="SAM" id="MobiDB-lite"/>
    </source>
</evidence>
<dbReference type="InterPro" id="IPR039751">
    <property type="entry name" value="HERPUD1/2"/>
</dbReference>
<evidence type="ECO:0000313" key="9">
    <source>
        <dbReference type="Proteomes" id="UP000492821"/>
    </source>
</evidence>
<dbReference type="PANTHER" id="PTHR12943">
    <property type="entry name" value="HOMOCYSTEINE-RESPONSIVE ENDOPLASMIC RETICULUM-RESIDENT UNIQUITIN-LIKE DOMAIN HERPUD PROTEIN FAMILY MEMBER"/>
    <property type="match status" value="1"/>
</dbReference>
<organism evidence="9 10">
    <name type="scientific">Panagrellus redivivus</name>
    <name type="common">Microworm</name>
    <dbReference type="NCBI Taxonomy" id="6233"/>
    <lineage>
        <taxon>Eukaryota</taxon>
        <taxon>Metazoa</taxon>
        <taxon>Ecdysozoa</taxon>
        <taxon>Nematoda</taxon>
        <taxon>Chromadorea</taxon>
        <taxon>Rhabditida</taxon>
        <taxon>Tylenchina</taxon>
        <taxon>Panagrolaimomorpha</taxon>
        <taxon>Panagrolaimoidea</taxon>
        <taxon>Panagrolaimidae</taxon>
        <taxon>Panagrellus</taxon>
    </lineage>
</organism>
<dbReference type="GO" id="GO:0016020">
    <property type="term" value="C:membrane"/>
    <property type="evidence" value="ECO:0007669"/>
    <property type="project" value="UniProtKB-SubCell"/>
</dbReference>
<dbReference type="InterPro" id="IPR029071">
    <property type="entry name" value="Ubiquitin-like_domsf"/>
</dbReference>
<dbReference type="GO" id="GO:0030968">
    <property type="term" value="P:endoplasmic reticulum unfolded protein response"/>
    <property type="evidence" value="ECO:0007669"/>
    <property type="project" value="TreeGrafter"/>
</dbReference>
<dbReference type="PROSITE" id="PS50053">
    <property type="entry name" value="UBIQUITIN_2"/>
    <property type="match status" value="1"/>
</dbReference>
<name>A0A7E4VVB0_PANRE</name>
<feature type="transmembrane region" description="Helical" evidence="7">
    <location>
        <begin position="254"/>
        <end position="283"/>
    </location>
</feature>
<reference evidence="10" key="2">
    <citation type="submission" date="2020-10" db="UniProtKB">
        <authorList>
            <consortium name="WormBaseParasite"/>
        </authorList>
    </citation>
    <scope>IDENTIFICATION</scope>
</reference>
<dbReference type="Proteomes" id="UP000492821">
    <property type="component" value="Unassembled WGS sequence"/>
</dbReference>
<evidence type="ECO:0000256" key="7">
    <source>
        <dbReference type="SAM" id="Phobius"/>
    </source>
</evidence>
<dbReference type="FunFam" id="3.10.20.90:FF:000046">
    <property type="entry name" value="Homocysteine-responsive endoplasmic reticulum-resident ubiquitin-like domain member 2 protein"/>
    <property type="match status" value="1"/>
</dbReference>
<feature type="domain" description="Ubiquitin-like" evidence="8">
    <location>
        <begin position="15"/>
        <end position="77"/>
    </location>
</feature>
<evidence type="ECO:0000256" key="4">
    <source>
        <dbReference type="ARBA" id="ARBA00023136"/>
    </source>
</evidence>
<dbReference type="SMART" id="SM00213">
    <property type="entry name" value="UBQ"/>
    <property type="match status" value="1"/>
</dbReference>
<evidence type="ECO:0000256" key="5">
    <source>
        <dbReference type="ARBA" id="ARBA00023230"/>
    </source>
</evidence>
<dbReference type="AlphaFoldDB" id="A0A7E4VVB0"/>
<dbReference type="PANTHER" id="PTHR12943:SF27">
    <property type="entry name" value="HOMOCYSTEINE-INDUCED ENDOPLASMIC RETICULUM PROTEIN, ISOFORM A"/>
    <property type="match status" value="1"/>
</dbReference>
<keyword evidence="9" id="KW-1185">Reference proteome</keyword>
<evidence type="ECO:0000259" key="8">
    <source>
        <dbReference type="PROSITE" id="PS50053"/>
    </source>
</evidence>
<dbReference type="Pfam" id="PF00240">
    <property type="entry name" value="ubiquitin"/>
    <property type="match status" value="1"/>
</dbReference>
<comment type="subcellular location">
    <subcellularLocation>
        <location evidence="1">Membrane</location>
    </subcellularLocation>
</comment>
<keyword evidence="5" id="KW-0834">Unfolded protein response</keyword>